<dbReference type="Gene3D" id="2.40.10.120">
    <property type="match status" value="1"/>
</dbReference>
<dbReference type="Gene3D" id="2.30.42.10">
    <property type="match status" value="1"/>
</dbReference>
<gene>
    <name evidence="6" type="ORF">KDA27_10435</name>
</gene>
<dbReference type="Pfam" id="PF17820">
    <property type="entry name" value="PDZ_6"/>
    <property type="match status" value="1"/>
</dbReference>
<dbReference type="PROSITE" id="PS50106">
    <property type="entry name" value="PDZ"/>
    <property type="match status" value="1"/>
</dbReference>
<organism evidence="6 7">
    <name type="scientific">Eiseniibacteriota bacterium</name>
    <dbReference type="NCBI Taxonomy" id="2212470"/>
    <lineage>
        <taxon>Bacteria</taxon>
        <taxon>Candidatus Eiseniibacteriota</taxon>
    </lineage>
</organism>
<dbReference type="Pfam" id="PF13365">
    <property type="entry name" value="Trypsin_2"/>
    <property type="match status" value="1"/>
</dbReference>
<protein>
    <submittedName>
        <fullName evidence="6">Trypsin-like peptidase domain-containing protein</fullName>
    </submittedName>
</protein>
<keyword evidence="4" id="KW-0472">Membrane</keyword>
<dbReference type="InterPro" id="IPR051201">
    <property type="entry name" value="Chloro_Bact_Ser_Proteases"/>
</dbReference>
<dbReference type="EMBL" id="JAGQHS010000045">
    <property type="protein sequence ID" value="MCA9756211.1"/>
    <property type="molecule type" value="Genomic_DNA"/>
</dbReference>
<evidence type="ECO:0000256" key="4">
    <source>
        <dbReference type="SAM" id="Phobius"/>
    </source>
</evidence>
<comment type="caution">
    <text evidence="6">The sequence shown here is derived from an EMBL/GenBank/DDBJ whole genome shotgun (WGS) entry which is preliminary data.</text>
</comment>
<evidence type="ECO:0000256" key="2">
    <source>
        <dbReference type="ARBA" id="ARBA00022801"/>
    </source>
</evidence>
<keyword evidence="2" id="KW-0378">Hydrolase</keyword>
<reference evidence="6" key="2">
    <citation type="journal article" date="2021" name="Microbiome">
        <title>Successional dynamics and alternative stable states in a saline activated sludge microbial community over 9 years.</title>
        <authorList>
            <person name="Wang Y."/>
            <person name="Ye J."/>
            <person name="Ju F."/>
            <person name="Liu L."/>
            <person name="Boyd J.A."/>
            <person name="Deng Y."/>
            <person name="Parks D.H."/>
            <person name="Jiang X."/>
            <person name="Yin X."/>
            <person name="Woodcroft B.J."/>
            <person name="Tyson G.W."/>
            <person name="Hugenholtz P."/>
            <person name="Polz M.F."/>
            <person name="Zhang T."/>
        </authorList>
    </citation>
    <scope>NUCLEOTIDE SEQUENCE</scope>
    <source>
        <strain evidence="6">HKST-UBA02</strain>
    </source>
</reference>
<feature type="transmembrane region" description="Helical" evidence="4">
    <location>
        <begin position="16"/>
        <end position="35"/>
    </location>
</feature>
<feature type="domain" description="PDZ" evidence="5">
    <location>
        <begin position="348"/>
        <end position="437"/>
    </location>
</feature>
<dbReference type="CDD" id="cd06779">
    <property type="entry name" value="cpPDZ_Deg_HtrA-like"/>
    <property type="match status" value="1"/>
</dbReference>
<feature type="compositionally biased region" description="Gly residues" evidence="3">
    <location>
        <begin position="64"/>
        <end position="79"/>
    </location>
</feature>
<dbReference type="SMART" id="SM00228">
    <property type="entry name" value="PDZ"/>
    <property type="match status" value="1"/>
</dbReference>
<evidence type="ECO:0000256" key="3">
    <source>
        <dbReference type="SAM" id="MobiDB-lite"/>
    </source>
</evidence>
<evidence type="ECO:0000313" key="6">
    <source>
        <dbReference type="EMBL" id="MCA9756211.1"/>
    </source>
</evidence>
<dbReference type="InterPro" id="IPR036034">
    <property type="entry name" value="PDZ_sf"/>
</dbReference>
<reference evidence="6" key="1">
    <citation type="submission" date="2020-04" db="EMBL/GenBank/DDBJ databases">
        <authorList>
            <person name="Zhang T."/>
        </authorList>
    </citation>
    <scope>NUCLEOTIDE SEQUENCE</scope>
    <source>
        <strain evidence="6">HKST-UBA02</strain>
    </source>
</reference>
<keyword evidence="4" id="KW-1133">Transmembrane helix</keyword>
<evidence type="ECO:0000313" key="7">
    <source>
        <dbReference type="Proteomes" id="UP000739538"/>
    </source>
</evidence>
<dbReference type="PANTHER" id="PTHR43343">
    <property type="entry name" value="PEPTIDASE S12"/>
    <property type="match status" value="1"/>
</dbReference>
<name>A0A956ND73_UNCEI</name>
<dbReference type="SUPFAM" id="SSF50494">
    <property type="entry name" value="Trypsin-like serine proteases"/>
    <property type="match status" value="1"/>
</dbReference>
<dbReference type="InterPro" id="IPR001940">
    <property type="entry name" value="Peptidase_S1C"/>
</dbReference>
<proteinExistence type="predicted"/>
<dbReference type="InterPro" id="IPR041489">
    <property type="entry name" value="PDZ_6"/>
</dbReference>
<dbReference type="InterPro" id="IPR001478">
    <property type="entry name" value="PDZ"/>
</dbReference>
<feature type="region of interest" description="Disordered" evidence="3">
    <location>
        <begin position="92"/>
        <end position="111"/>
    </location>
</feature>
<accession>A0A956ND73</accession>
<dbReference type="GO" id="GO:0004252">
    <property type="term" value="F:serine-type endopeptidase activity"/>
    <property type="evidence" value="ECO:0007669"/>
    <property type="project" value="InterPro"/>
</dbReference>
<dbReference type="InterPro" id="IPR009003">
    <property type="entry name" value="Peptidase_S1_PA"/>
</dbReference>
<keyword evidence="4" id="KW-0812">Transmembrane</keyword>
<dbReference type="SUPFAM" id="SSF50156">
    <property type="entry name" value="PDZ domain-like"/>
    <property type="match status" value="1"/>
</dbReference>
<keyword evidence="1" id="KW-0645">Protease</keyword>
<feature type="compositionally biased region" description="Low complexity" evidence="3">
    <location>
        <begin position="47"/>
        <end position="63"/>
    </location>
</feature>
<dbReference type="PANTHER" id="PTHR43343:SF3">
    <property type="entry name" value="PROTEASE DO-LIKE 8, CHLOROPLASTIC"/>
    <property type="match status" value="1"/>
</dbReference>
<sequence>MYTEPSRGARRADRSTLAWMLVIFLLGLFGSYVYFDWREEQRRPAVTNGTSSADSGGSSVSANGGSGGSGASSANGTGGAGNATGTNGAALGDSAYAASPDGQRIKTTPDEIENSRRNAIVVAAEMAAPAVVSIVTYQTRLVTTRPRTVEEFFQYYSLPQSFTRQQVIPSSGSGVVVDPSGIVLTNEHVVRDAERIDVVFSDGRVIEARLAGSDPTYDLAVLKVDADEPLPSAVLGRSDDLQVGEWAIAIGNPFGLAYYDSQNTVTVGVISALHRDVRDQSEGREPAIYKNMIQTDAAINPGNSGGPLVNSNGEVIGINTFIFSQSGGSLGIGFAMPIETAVRAAREIIQFGEVRHVDLGIEVAEILPVVATRLRIADRRGLLVTSIERGTPGDLAGIEPGDIIRAINGNPVVKPREAMRIIFGVETSDTLLFTIERNGERFDVPVVAELPTPSSQQDPEQGASR</sequence>
<feature type="region of interest" description="Disordered" evidence="3">
    <location>
        <begin position="46"/>
        <end position="79"/>
    </location>
</feature>
<evidence type="ECO:0000259" key="5">
    <source>
        <dbReference type="PROSITE" id="PS50106"/>
    </source>
</evidence>
<dbReference type="GO" id="GO:0006508">
    <property type="term" value="P:proteolysis"/>
    <property type="evidence" value="ECO:0007669"/>
    <property type="project" value="UniProtKB-KW"/>
</dbReference>
<dbReference type="AlphaFoldDB" id="A0A956ND73"/>
<dbReference type="Proteomes" id="UP000739538">
    <property type="component" value="Unassembled WGS sequence"/>
</dbReference>
<dbReference type="PRINTS" id="PR00834">
    <property type="entry name" value="PROTEASES2C"/>
</dbReference>
<evidence type="ECO:0000256" key="1">
    <source>
        <dbReference type="ARBA" id="ARBA00022670"/>
    </source>
</evidence>